<evidence type="ECO:0000256" key="1">
    <source>
        <dbReference type="SAM" id="MobiDB-lite"/>
    </source>
</evidence>
<dbReference type="OMA" id="GCETRHL"/>
<dbReference type="EMBL" id="KB446547">
    <property type="protein sequence ID" value="EME38401.1"/>
    <property type="molecule type" value="Genomic_DNA"/>
</dbReference>
<dbReference type="HOGENOM" id="CLU_043307_0_0_1"/>
<evidence type="ECO:0000313" key="3">
    <source>
        <dbReference type="Proteomes" id="UP000016933"/>
    </source>
</evidence>
<reference evidence="2 3" key="2">
    <citation type="journal article" date="2012" name="PLoS Pathog.">
        <title>Diverse lifestyles and strategies of plant pathogenesis encoded in the genomes of eighteen Dothideomycetes fungi.</title>
        <authorList>
            <person name="Ohm R.A."/>
            <person name="Feau N."/>
            <person name="Henrissat B."/>
            <person name="Schoch C.L."/>
            <person name="Horwitz B.A."/>
            <person name="Barry K.W."/>
            <person name="Condon B.J."/>
            <person name="Copeland A.C."/>
            <person name="Dhillon B."/>
            <person name="Glaser F."/>
            <person name="Hesse C.N."/>
            <person name="Kosti I."/>
            <person name="LaButti K."/>
            <person name="Lindquist E.A."/>
            <person name="Lucas S."/>
            <person name="Salamov A.A."/>
            <person name="Bradshaw R.E."/>
            <person name="Ciuffetti L."/>
            <person name="Hamelin R.C."/>
            <person name="Kema G.H.J."/>
            <person name="Lawrence C."/>
            <person name="Scott J.A."/>
            <person name="Spatafora J.W."/>
            <person name="Turgeon B.G."/>
            <person name="de Wit P.J.G.M."/>
            <person name="Zhong S."/>
            <person name="Goodwin S.B."/>
            <person name="Grigoriev I.V."/>
        </authorList>
    </citation>
    <scope>NUCLEOTIDE SEQUENCE [LARGE SCALE GENOMIC DNA]</scope>
    <source>
        <strain evidence="3">NZE10 / CBS 128990</strain>
    </source>
</reference>
<organism evidence="2 3">
    <name type="scientific">Dothistroma septosporum (strain NZE10 / CBS 128990)</name>
    <name type="common">Red band needle blight fungus</name>
    <name type="synonym">Mycosphaerella pini</name>
    <dbReference type="NCBI Taxonomy" id="675120"/>
    <lineage>
        <taxon>Eukaryota</taxon>
        <taxon>Fungi</taxon>
        <taxon>Dikarya</taxon>
        <taxon>Ascomycota</taxon>
        <taxon>Pezizomycotina</taxon>
        <taxon>Dothideomycetes</taxon>
        <taxon>Dothideomycetidae</taxon>
        <taxon>Mycosphaerellales</taxon>
        <taxon>Mycosphaerellaceae</taxon>
        <taxon>Dothistroma</taxon>
    </lineage>
</organism>
<feature type="region of interest" description="Disordered" evidence="1">
    <location>
        <begin position="250"/>
        <end position="281"/>
    </location>
</feature>
<keyword evidence="3" id="KW-1185">Reference proteome</keyword>
<dbReference type="eggNOG" id="ENOG502SIWQ">
    <property type="taxonomic scope" value="Eukaryota"/>
</dbReference>
<dbReference type="OrthoDB" id="3438345at2759"/>
<dbReference type="Proteomes" id="UP000016933">
    <property type="component" value="Unassembled WGS sequence"/>
</dbReference>
<reference evidence="3" key="1">
    <citation type="journal article" date="2012" name="PLoS Genet.">
        <title>The genomes of the fungal plant pathogens Cladosporium fulvum and Dothistroma septosporum reveal adaptation to different hosts and lifestyles but also signatures of common ancestry.</title>
        <authorList>
            <person name="de Wit P.J.G.M."/>
            <person name="van der Burgt A."/>
            <person name="Oekmen B."/>
            <person name="Stergiopoulos I."/>
            <person name="Abd-Elsalam K.A."/>
            <person name="Aerts A.L."/>
            <person name="Bahkali A.H."/>
            <person name="Beenen H.G."/>
            <person name="Chettri P."/>
            <person name="Cox M.P."/>
            <person name="Datema E."/>
            <person name="de Vries R.P."/>
            <person name="Dhillon B."/>
            <person name="Ganley A.R."/>
            <person name="Griffiths S.A."/>
            <person name="Guo Y."/>
            <person name="Hamelin R.C."/>
            <person name="Henrissat B."/>
            <person name="Kabir M.S."/>
            <person name="Jashni M.K."/>
            <person name="Kema G."/>
            <person name="Klaubauf S."/>
            <person name="Lapidus A."/>
            <person name="Levasseur A."/>
            <person name="Lindquist E."/>
            <person name="Mehrabi R."/>
            <person name="Ohm R.A."/>
            <person name="Owen T.J."/>
            <person name="Salamov A."/>
            <person name="Schwelm A."/>
            <person name="Schijlen E."/>
            <person name="Sun H."/>
            <person name="van den Burg H.A."/>
            <person name="van Ham R.C.H.J."/>
            <person name="Zhang S."/>
            <person name="Goodwin S.B."/>
            <person name="Grigoriev I.V."/>
            <person name="Collemare J."/>
            <person name="Bradshaw R.E."/>
        </authorList>
    </citation>
    <scope>NUCLEOTIDE SEQUENCE [LARGE SCALE GENOMIC DNA]</scope>
    <source>
        <strain evidence="3">NZE10 / CBS 128990</strain>
    </source>
</reference>
<dbReference type="AlphaFoldDB" id="N1PBR6"/>
<evidence type="ECO:0008006" key="4">
    <source>
        <dbReference type="Google" id="ProtNLM"/>
    </source>
</evidence>
<gene>
    <name evidence="2" type="ORF">DOTSEDRAFT_140560</name>
</gene>
<name>N1PBR6_DOTSN</name>
<feature type="compositionally biased region" description="Basic and acidic residues" evidence="1">
    <location>
        <begin position="270"/>
        <end position="280"/>
    </location>
</feature>
<accession>N1PBR6</accession>
<sequence>MEAIRSSPCLEGCPNEIIEWIVTTLELKDIANLRCTSRSMKVKTTQDRFRRFFRSKSIRLDEAFLSSFVHHTQPGMLGCLVQELDIVGLVQNTERCGPDVLERLQSDLNAQQKAKDVAAVLSRSGRDIELLARAFKNLEGNGRGPIRKLRLAIKVNRDAAVSEFEPLEGGSFKLIWQKAAETLRTTLAALVRSEGVVHELDAFSELRRCAIAGNELSMIDTNDRSIRATMKSLKTLSISVSGRIIARTEEEASELEPPSFQSMGSHKPPTPRDQDVMKSEADDENNFTGLSKLLAQCSNLSTMDLHFYDLQSAVETHRSRYFTRIVENTTFANLTGIRLRGFHVHEEDLLTFVQRSPLRMLNFENLYMEQGTWRALFDYIAKGPQKYDWILVDDLFENRELLYFSGDGDGRPKFPSLCGTVGTNGFLRRGEDVKRAARYHFAADRPYGTPQAYNWRVRRQIEYGPPNGL</sequence>
<evidence type="ECO:0000313" key="2">
    <source>
        <dbReference type="EMBL" id="EME38401.1"/>
    </source>
</evidence>
<proteinExistence type="predicted"/>
<protein>
    <recommendedName>
        <fullName evidence="4">F-box domain-containing protein</fullName>
    </recommendedName>
</protein>